<dbReference type="InterPro" id="IPR006015">
    <property type="entry name" value="Universal_stress_UspA"/>
</dbReference>
<name>A0ABM8C8J7_9BURK</name>
<dbReference type="Pfam" id="PF00582">
    <property type="entry name" value="Usp"/>
    <property type="match status" value="1"/>
</dbReference>
<organism evidence="3 4">
    <name type="scientific">Massilia varians</name>
    <dbReference type="NCBI Taxonomy" id="457921"/>
    <lineage>
        <taxon>Bacteria</taxon>
        <taxon>Pseudomonadati</taxon>
        <taxon>Pseudomonadota</taxon>
        <taxon>Betaproteobacteria</taxon>
        <taxon>Burkholderiales</taxon>
        <taxon>Oxalobacteraceae</taxon>
        <taxon>Telluria group</taxon>
        <taxon>Massilia</taxon>
    </lineage>
</organism>
<proteinExistence type="inferred from homology"/>
<keyword evidence="4" id="KW-1185">Reference proteome</keyword>
<dbReference type="PANTHER" id="PTHR46268">
    <property type="entry name" value="STRESS RESPONSE PROTEIN NHAX"/>
    <property type="match status" value="1"/>
</dbReference>
<dbReference type="CDD" id="cd00293">
    <property type="entry name" value="USP-like"/>
    <property type="match status" value="1"/>
</dbReference>
<dbReference type="RefSeq" id="WP_281908373.1">
    <property type="nucleotide sequence ID" value="NZ_AP026966.1"/>
</dbReference>
<evidence type="ECO:0000259" key="2">
    <source>
        <dbReference type="Pfam" id="PF00582"/>
    </source>
</evidence>
<accession>A0ABM8C8J7</accession>
<feature type="domain" description="UspA" evidence="2">
    <location>
        <begin position="1"/>
        <end position="145"/>
    </location>
</feature>
<dbReference type="SUPFAM" id="SSF52402">
    <property type="entry name" value="Adenine nucleotide alpha hydrolases-like"/>
    <property type="match status" value="1"/>
</dbReference>
<gene>
    <name evidence="3" type="ORF">MasN3_30950</name>
</gene>
<reference evidence="3" key="1">
    <citation type="submission" date="2022-11" db="EMBL/GenBank/DDBJ databases">
        <title>Isolation and characterization of PLA-degrading bacterium Massilia sp. from Antarctic soil.</title>
        <authorList>
            <person name="Sato K."/>
            <person name="Gomez-Fuentes C."/>
            <person name="Ahmad S.A."/>
            <person name="Zulkharnain A."/>
        </authorList>
    </citation>
    <scope>NUCLEOTIDE SEQUENCE</scope>
    <source>
        <strain evidence="3">N-3</strain>
    </source>
</reference>
<sequence length="159" mass="15827">MYKRILVPTDGSPIATQAGDAALQLARACGSEIVALSVAFPEAFLGGAERGLVSGAGPQVDRMLAEAEGRAAAVAARAQAAGLASETLATYSLSPGDAIIDAARERQCDLIVMGSHGAGGLTGKIAGSVTQHVLAYAAAPVMVLRPPRADAAVSVAAGF</sequence>
<dbReference type="InterPro" id="IPR014729">
    <property type="entry name" value="Rossmann-like_a/b/a_fold"/>
</dbReference>
<comment type="similarity">
    <text evidence="1">Belongs to the universal stress protein A family.</text>
</comment>
<protein>
    <submittedName>
        <fullName evidence="3">Universal stress protein</fullName>
    </submittedName>
</protein>
<dbReference type="PRINTS" id="PR01438">
    <property type="entry name" value="UNVRSLSTRESS"/>
</dbReference>
<evidence type="ECO:0000313" key="4">
    <source>
        <dbReference type="Proteomes" id="UP001163336"/>
    </source>
</evidence>
<evidence type="ECO:0000256" key="1">
    <source>
        <dbReference type="ARBA" id="ARBA00008791"/>
    </source>
</evidence>
<dbReference type="Gene3D" id="3.40.50.620">
    <property type="entry name" value="HUPs"/>
    <property type="match status" value="1"/>
</dbReference>
<evidence type="ECO:0000313" key="3">
    <source>
        <dbReference type="EMBL" id="BDT59601.1"/>
    </source>
</evidence>
<dbReference type="PANTHER" id="PTHR46268:SF6">
    <property type="entry name" value="UNIVERSAL STRESS PROTEIN UP12"/>
    <property type="match status" value="1"/>
</dbReference>
<dbReference type="InterPro" id="IPR006016">
    <property type="entry name" value="UspA"/>
</dbReference>
<dbReference type="EMBL" id="AP026966">
    <property type="protein sequence ID" value="BDT59601.1"/>
    <property type="molecule type" value="Genomic_DNA"/>
</dbReference>
<dbReference type="Proteomes" id="UP001163336">
    <property type="component" value="Chromosome"/>
</dbReference>